<dbReference type="Gene3D" id="3.90.960.10">
    <property type="entry name" value="YbaK/aminoacyl-tRNA synthetase-associated domain"/>
    <property type="match status" value="1"/>
</dbReference>
<sequence>MSIESVREFLTGHGREGDILQTSGSSATVAEAAEAFGVEPARIAKTLSFRGDSPDTCVLVVMAGDARTDNAAFKTTFGRKATMLKADEVEALTGHPVGGVCPFANPANATVHLDTSLKRFDTVFPAAGSADSAIELTPAELEDLSGAAGWVTVSRLP</sequence>
<dbReference type="OrthoDB" id="8536235at2"/>
<dbReference type="PANTHER" id="PTHR30411:SF1">
    <property type="entry name" value="CYTOPLASMIC PROTEIN"/>
    <property type="match status" value="1"/>
</dbReference>
<evidence type="ECO:0000313" key="3">
    <source>
        <dbReference type="Proteomes" id="UP000191040"/>
    </source>
</evidence>
<protein>
    <submittedName>
        <fullName evidence="2">Cys-tRNA(Pro) deacylase, prolyl-tRNA editing enzyme YbaK/EbsC</fullName>
    </submittedName>
</protein>
<keyword evidence="3" id="KW-1185">Reference proteome</keyword>
<proteinExistence type="predicted"/>
<dbReference type="AlphaFoldDB" id="A0A1T4Z7N8"/>
<feature type="domain" description="YbaK/aminoacyl-tRNA synthetase-associated" evidence="1">
    <location>
        <begin position="27"/>
        <end position="144"/>
    </location>
</feature>
<gene>
    <name evidence="2" type="ORF">SAMN06295964_2938</name>
</gene>
<dbReference type="PANTHER" id="PTHR30411">
    <property type="entry name" value="CYTOPLASMIC PROTEIN"/>
    <property type="match status" value="1"/>
</dbReference>
<dbReference type="STRING" id="1736691.SAMN06295964_2938"/>
<organism evidence="2 3">
    <name type="scientific">Aeromicrobium choanae</name>
    <dbReference type="NCBI Taxonomy" id="1736691"/>
    <lineage>
        <taxon>Bacteria</taxon>
        <taxon>Bacillati</taxon>
        <taxon>Actinomycetota</taxon>
        <taxon>Actinomycetes</taxon>
        <taxon>Propionibacteriales</taxon>
        <taxon>Nocardioidaceae</taxon>
        <taxon>Aeromicrobium</taxon>
    </lineage>
</organism>
<evidence type="ECO:0000259" key="1">
    <source>
        <dbReference type="Pfam" id="PF04073"/>
    </source>
</evidence>
<reference evidence="3" key="1">
    <citation type="submission" date="2017-02" db="EMBL/GenBank/DDBJ databases">
        <authorList>
            <person name="Varghese N."/>
            <person name="Submissions S."/>
        </authorList>
    </citation>
    <scope>NUCLEOTIDE SEQUENCE [LARGE SCALE GENOMIC DNA]</scope>
    <source>
        <strain evidence="3">9H-4</strain>
    </source>
</reference>
<dbReference type="EMBL" id="LT796768">
    <property type="protein sequence ID" value="SKB09863.1"/>
    <property type="molecule type" value="Genomic_DNA"/>
</dbReference>
<dbReference type="InterPro" id="IPR007214">
    <property type="entry name" value="YbaK/aa-tRNA-synth-assoc-dom"/>
</dbReference>
<dbReference type="CDD" id="cd04333">
    <property type="entry name" value="ProX_deacylase"/>
    <property type="match status" value="1"/>
</dbReference>
<dbReference type="Pfam" id="PF04073">
    <property type="entry name" value="tRNA_edit"/>
    <property type="match status" value="1"/>
</dbReference>
<dbReference type="SUPFAM" id="SSF55826">
    <property type="entry name" value="YbaK/ProRS associated domain"/>
    <property type="match status" value="1"/>
</dbReference>
<dbReference type="InterPro" id="IPR036754">
    <property type="entry name" value="YbaK/aa-tRNA-synt-asso_dom_sf"/>
</dbReference>
<dbReference type="RefSeq" id="WP_078700838.1">
    <property type="nucleotide sequence ID" value="NZ_LT796768.1"/>
</dbReference>
<accession>A0A1T4Z7N8</accession>
<name>A0A1T4Z7N8_9ACTN</name>
<dbReference type="Proteomes" id="UP000191040">
    <property type="component" value="Chromosome I"/>
</dbReference>
<dbReference type="GO" id="GO:0002161">
    <property type="term" value="F:aminoacyl-tRNA deacylase activity"/>
    <property type="evidence" value="ECO:0007669"/>
    <property type="project" value="InterPro"/>
</dbReference>
<evidence type="ECO:0000313" key="2">
    <source>
        <dbReference type="EMBL" id="SKB09863.1"/>
    </source>
</evidence>